<dbReference type="AlphaFoldDB" id="D5EIV5"/>
<dbReference type="EMBL" id="CP001998">
    <property type="protein sequence ID" value="ADE54354.1"/>
    <property type="molecule type" value="Genomic_DNA"/>
</dbReference>
<proteinExistence type="predicted"/>
<reference evidence="2 3" key="1">
    <citation type="journal article" date="2010" name="Stand. Genomic Sci.">
        <title>Complete genome sequence of Coraliomargarita akajimensis type strain (04OKA010-24).</title>
        <authorList>
            <person name="Mavromatis K."/>
            <person name="Abt B."/>
            <person name="Brambilla E."/>
            <person name="Lapidus A."/>
            <person name="Copeland A."/>
            <person name="Deshpande S."/>
            <person name="Nolan M."/>
            <person name="Lucas S."/>
            <person name="Tice H."/>
            <person name="Cheng J.F."/>
            <person name="Han C."/>
            <person name="Detter J.C."/>
            <person name="Woyke T."/>
            <person name="Goodwin L."/>
            <person name="Pitluck S."/>
            <person name="Held B."/>
            <person name="Brettin T."/>
            <person name="Tapia R."/>
            <person name="Ivanova N."/>
            <person name="Mikhailova N."/>
            <person name="Pati A."/>
            <person name="Liolios K."/>
            <person name="Chen A."/>
            <person name="Palaniappan K."/>
            <person name="Land M."/>
            <person name="Hauser L."/>
            <person name="Chang Y.J."/>
            <person name="Jeffries C.D."/>
            <person name="Rohde M."/>
            <person name="Goker M."/>
            <person name="Bristow J."/>
            <person name="Eisen J.A."/>
            <person name="Markowitz V."/>
            <person name="Hugenholtz P."/>
            <person name="Klenk H.P."/>
            <person name="Kyrpides N.C."/>
        </authorList>
    </citation>
    <scope>NUCLEOTIDE SEQUENCE [LARGE SCALE GENOMIC DNA]</scope>
    <source>
        <strain evidence="3">DSM 45221 / IAM 15411 / JCM 23193 / KCTC 12865</strain>
    </source>
</reference>
<keyword evidence="3" id="KW-1185">Reference proteome</keyword>
<name>D5EIV5_CORAD</name>
<evidence type="ECO:0000313" key="3">
    <source>
        <dbReference type="Proteomes" id="UP000000925"/>
    </source>
</evidence>
<evidence type="ECO:0000313" key="2">
    <source>
        <dbReference type="EMBL" id="ADE54354.1"/>
    </source>
</evidence>
<keyword evidence="1" id="KW-0472">Membrane</keyword>
<evidence type="ECO:0000256" key="1">
    <source>
        <dbReference type="SAM" id="Phobius"/>
    </source>
</evidence>
<organism evidence="2 3">
    <name type="scientific">Coraliomargarita akajimensis (strain DSM 45221 / IAM 15411 / JCM 23193 / KCTC 12865 / 04OKA010-24)</name>
    <dbReference type="NCBI Taxonomy" id="583355"/>
    <lineage>
        <taxon>Bacteria</taxon>
        <taxon>Pseudomonadati</taxon>
        <taxon>Verrucomicrobiota</taxon>
        <taxon>Opitutia</taxon>
        <taxon>Puniceicoccales</taxon>
        <taxon>Coraliomargaritaceae</taxon>
        <taxon>Coraliomargarita</taxon>
    </lineage>
</organism>
<dbReference type="STRING" id="583355.Caka_1334"/>
<protein>
    <submittedName>
        <fullName evidence="2">Uncharacterized protein</fullName>
    </submittedName>
</protein>
<dbReference type="HOGENOM" id="CLU_1044740_0_0_0"/>
<keyword evidence="1" id="KW-1133">Transmembrane helix</keyword>
<dbReference type="Proteomes" id="UP000000925">
    <property type="component" value="Chromosome"/>
</dbReference>
<dbReference type="RefSeq" id="WP_013043076.1">
    <property type="nucleotide sequence ID" value="NC_014008.1"/>
</dbReference>
<feature type="transmembrane region" description="Helical" evidence="1">
    <location>
        <begin position="237"/>
        <end position="256"/>
    </location>
</feature>
<dbReference type="KEGG" id="caa:Caka_1334"/>
<accession>D5EIV5</accession>
<keyword evidence="1" id="KW-0812">Transmembrane</keyword>
<sequence>MNQTIWPVVTENLAEQLSAAQGGVVHSAQLLPYLPVSLGLIEQTLSALAESDRVERQTVNGLNAYLFKESENKPPHKFQPLACVYSNEPLDELQFNAITPEVRQQIEAELALMADKDSWPAEAIREHELIFLIHNLNTPVSTSSIAGHSQLPFKKVEQHLNDLRQRGCLHFNAELNAWDALPLNYPAAAYTRNRDFIRQFPGAVKEELEVRLIKSLSVALLVLLAAFVLAISAKFPFPIVLGAGLIASGLVFLKVFKSPPKTLPLP</sequence>
<gene>
    <name evidence="2" type="ordered locus">Caka_1334</name>
</gene>
<feature type="transmembrane region" description="Helical" evidence="1">
    <location>
        <begin position="212"/>
        <end position="231"/>
    </location>
</feature>